<feature type="compositionally biased region" description="Low complexity" evidence="3">
    <location>
        <begin position="39"/>
        <end position="49"/>
    </location>
</feature>
<dbReference type="InterPro" id="IPR011344">
    <property type="entry name" value="ssDNA-bd"/>
</dbReference>
<evidence type="ECO:0000256" key="2">
    <source>
        <dbReference type="PROSITE-ProRule" id="PRU00252"/>
    </source>
</evidence>
<accession>A0A0E0CCY6</accession>
<name>A0A0E0CCY6_9ORYZ</name>
<evidence type="ECO:0000313" key="4">
    <source>
        <dbReference type="EnsemblPlants" id="OMERI01G40700.1"/>
    </source>
</evidence>
<dbReference type="FunFam" id="2.40.50.140:FF:000330">
    <property type="entry name" value="Protein OSB2 chloroplastic"/>
    <property type="match status" value="1"/>
</dbReference>
<dbReference type="InterPro" id="IPR000424">
    <property type="entry name" value="Primosome_PriB/ssb"/>
</dbReference>
<evidence type="ECO:0000313" key="5">
    <source>
        <dbReference type="Proteomes" id="UP000008021"/>
    </source>
</evidence>
<dbReference type="GO" id="GO:0042645">
    <property type="term" value="C:mitochondrial nucleoid"/>
    <property type="evidence" value="ECO:0007669"/>
    <property type="project" value="TreeGrafter"/>
</dbReference>
<evidence type="ECO:0000256" key="1">
    <source>
        <dbReference type="ARBA" id="ARBA00023125"/>
    </source>
</evidence>
<dbReference type="Proteomes" id="UP000008021">
    <property type="component" value="Chromosome 1"/>
</dbReference>
<dbReference type="Gene3D" id="2.40.50.140">
    <property type="entry name" value="Nucleic acid-binding proteins"/>
    <property type="match status" value="1"/>
</dbReference>
<keyword evidence="1 2" id="KW-0238">DNA-binding</keyword>
<dbReference type="InterPro" id="IPR012340">
    <property type="entry name" value="NA-bd_OB-fold"/>
</dbReference>
<dbReference type="EnsemblPlants" id="OMERI01G40700.1">
    <property type="protein sequence ID" value="OMERI01G40700.1"/>
    <property type="gene ID" value="OMERI01G40700"/>
</dbReference>
<dbReference type="PROSITE" id="PS50935">
    <property type="entry name" value="SSB"/>
    <property type="match status" value="1"/>
</dbReference>
<reference evidence="4" key="1">
    <citation type="submission" date="2015-04" db="UniProtKB">
        <authorList>
            <consortium name="EnsemblPlants"/>
        </authorList>
    </citation>
    <scope>IDENTIFICATION</scope>
</reference>
<dbReference type="GO" id="GO:0006264">
    <property type="term" value="P:mitochondrial DNA replication"/>
    <property type="evidence" value="ECO:0007669"/>
    <property type="project" value="TreeGrafter"/>
</dbReference>
<keyword evidence="5" id="KW-1185">Reference proteome</keyword>
<proteinExistence type="predicted"/>
<feature type="compositionally biased region" description="Basic and acidic residues" evidence="3">
    <location>
        <begin position="55"/>
        <end position="65"/>
    </location>
</feature>
<evidence type="ECO:0000256" key="3">
    <source>
        <dbReference type="SAM" id="MobiDB-lite"/>
    </source>
</evidence>
<dbReference type="PANTHER" id="PTHR10302:SF23">
    <property type="entry name" value="PROTEIN OSB4, CHLOROPLASTIC"/>
    <property type="match status" value="1"/>
</dbReference>
<reference evidence="4" key="2">
    <citation type="submission" date="2018-05" db="EMBL/GenBank/DDBJ databases">
        <title>OmerRS3 (Oryza meridionalis Reference Sequence Version 3).</title>
        <authorList>
            <person name="Zhang J."/>
            <person name="Kudrna D."/>
            <person name="Lee S."/>
            <person name="Talag J."/>
            <person name="Welchert J."/>
            <person name="Wing R.A."/>
        </authorList>
    </citation>
    <scope>NUCLEOTIDE SEQUENCE [LARGE SCALE GENOMIC DNA]</scope>
    <source>
        <strain evidence="4">cv. OR44</strain>
    </source>
</reference>
<dbReference type="Gramene" id="OMERI01G40700.1">
    <property type="protein sequence ID" value="OMERI01G40700.1"/>
    <property type="gene ID" value="OMERI01G40700"/>
</dbReference>
<feature type="region of interest" description="Disordered" evidence="3">
    <location>
        <begin position="29"/>
        <end position="65"/>
    </location>
</feature>
<dbReference type="PANTHER" id="PTHR10302">
    <property type="entry name" value="SINGLE-STRANDED DNA-BINDING PROTEIN"/>
    <property type="match status" value="1"/>
</dbReference>
<dbReference type="GO" id="GO:0003697">
    <property type="term" value="F:single-stranded DNA binding"/>
    <property type="evidence" value="ECO:0007669"/>
    <property type="project" value="InterPro"/>
</dbReference>
<sequence>MRHLARLLNHRILLPASSSPAAAFSKRTYARRTKPAPPTADAAAPAAVEGEGEEERGPGWQREKLPAELPRPSTIAFQPRVANAVRLVGTVGAPVQLQRLPDGRFSAVSVLVQDCHADYPKFWIPIIFQDDLAQVAASHLQEKDHIYVSGQLTGDIPPTKLMDGQANIQVLAQMLSFVGSKADQADSVVDEEEGFMQIVEAEKKVETKKIIPKYPPRTVSGYRNKDDKLNKLWNDVVANPQDWTDNRPQKKNGSINAKYPDFKNNVSKEALWLNTAPKAVLEKLDDLVFSRGFSAAKKYRPFVGDKGNGELWQDLVDNPGKWWDNRSDKPSIKYPDFKHKENGTPLYNDIGGTTVLSRKRDWPER</sequence>
<organism evidence="4">
    <name type="scientific">Oryza meridionalis</name>
    <dbReference type="NCBI Taxonomy" id="40149"/>
    <lineage>
        <taxon>Eukaryota</taxon>
        <taxon>Viridiplantae</taxon>
        <taxon>Streptophyta</taxon>
        <taxon>Embryophyta</taxon>
        <taxon>Tracheophyta</taxon>
        <taxon>Spermatophyta</taxon>
        <taxon>Magnoliopsida</taxon>
        <taxon>Liliopsida</taxon>
        <taxon>Poales</taxon>
        <taxon>Poaceae</taxon>
        <taxon>BOP clade</taxon>
        <taxon>Oryzoideae</taxon>
        <taxon>Oryzeae</taxon>
        <taxon>Oryzinae</taxon>
        <taxon>Oryza</taxon>
    </lineage>
</organism>
<dbReference type="AlphaFoldDB" id="A0A0E0CCY6"/>
<protein>
    <submittedName>
        <fullName evidence="4">Uncharacterized protein</fullName>
    </submittedName>
</protein>
<dbReference type="SUPFAM" id="SSF50249">
    <property type="entry name" value="Nucleic acid-binding proteins"/>
    <property type="match status" value="1"/>
</dbReference>